<feature type="domain" description="Putative restriction endonuclease" evidence="1">
    <location>
        <begin position="11"/>
        <end position="194"/>
    </location>
</feature>
<dbReference type="InterPro" id="IPR008538">
    <property type="entry name" value="Uma2"/>
</dbReference>
<dbReference type="RefSeq" id="WP_072722555.1">
    <property type="nucleotide sequence ID" value="NZ_LN889815.1"/>
</dbReference>
<dbReference type="EMBL" id="CZDF01000174">
    <property type="protein sequence ID" value="CUR35605.1"/>
    <property type="molecule type" value="Genomic_DNA"/>
</dbReference>
<protein>
    <recommendedName>
        <fullName evidence="1">Putative restriction endonuclease domain-containing protein</fullName>
    </recommendedName>
</protein>
<evidence type="ECO:0000313" key="3">
    <source>
        <dbReference type="Proteomes" id="UP000184315"/>
    </source>
</evidence>
<proteinExistence type="predicted"/>
<dbReference type="InterPro" id="IPR012296">
    <property type="entry name" value="Nuclease_put_TT1808"/>
</dbReference>
<dbReference type="Pfam" id="PF05685">
    <property type="entry name" value="Uma2"/>
    <property type="match status" value="1"/>
</dbReference>
<dbReference type="AlphaFoldDB" id="A0A1J1LSN8"/>
<dbReference type="CDD" id="cd06260">
    <property type="entry name" value="DUF820-like"/>
    <property type="match status" value="1"/>
</dbReference>
<sequence length="203" mass="23039">MAYTLETLLTFETFLAQYGDNPRYELADGELVEMEPTGSHETVSGKLATQIGIAITTEKLPWFIPRTCLIRPFTDVATARRPDIVVLDETALSSEPLWEREPVITLGRSIKLVVEVVSTNWETDYARKVEEYALLGIPEYWIVDYRGLGGVAFIGKPKQPTVTVCQLIDEDYTQQQFRLGEPIISPLFKSLQLRLDDVLPRFN</sequence>
<reference evidence="3" key="1">
    <citation type="submission" date="2015-10" db="EMBL/GenBank/DDBJ databases">
        <authorList>
            <person name="Regsiter A."/>
            <person name="william w."/>
        </authorList>
    </citation>
    <scope>NUCLEOTIDE SEQUENCE [LARGE SCALE GENOMIC DNA]</scope>
</reference>
<organism evidence="2 3">
    <name type="scientific">Planktothrix tepida PCC 9214</name>
    <dbReference type="NCBI Taxonomy" id="671072"/>
    <lineage>
        <taxon>Bacteria</taxon>
        <taxon>Bacillati</taxon>
        <taxon>Cyanobacteriota</taxon>
        <taxon>Cyanophyceae</taxon>
        <taxon>Oscillatoriophycideae</taxon>
        <taxon>Oscillatoriales</taxon>
        <taxon>Microcoleaceae</taxon>
        <taxon>Planktothrix</taxon>
    </lineage>
</organism>
<name>A0A1J1LSN8_9CYAN</name>
<dbReference type="PANTHER" id="PTHR34107">
    <property type="entry name" value="SLL0198 PROTEIN-RELATED"/>
    <property type="match status" value="1"/>
</dbReference>
<dbReference type="Proteomes" id="UP000184315">
    <property type="component" value="Unassembled WGS sequence"/>
</dbReference>
<dbReference type="Gene3D" id="3.90.1570.10">
    <property type="entry name" value="tt1808, chain A"/>
    <property type="match status" value="1"/>
</dbReference>
<keyword evidence="3" id="KW-1185">Reference proteome</keyword>
<gene>
    <name evidence="2" type="ORF">PL9214670231</name>
</gene>
<dbReference type="PANTHER" id="PTHR34107:SF2">
    <property type="entry name" value="SLL0888 PROTEIN"/>
    <property type="match status" value="1"/>
</dbReference>
<dbReference type="OrthoDB" id="428427at2"/>
<dbReference type="InterPro" id="IPR011335">
    <property type="entry name" value="Restrct_endonuc-II-like"/>
</dbReference>
<dbReference type="SUPFAM" id="SSF52980">
    <property type="entry name" value="Restriction endonuclease-like"/>
    <property type="match status" value="1"/>
</dbReference>
<dbReference type="STRING" id="671072.PL9214670231"/>
<evidence type="ECO:0000259" key="1">
    <source>
        <dbReference type="Pfam" id="PF05685"/>
    </source>
</evidence>
<evidence type="ECO:0000313" key="2">
    <source>
        <dbReference type="EMBL" id="CUR35605.1"/>
    </source>
</evidence>
<accession>A0A1J1LSN8</accession>